<dbReference type="Pfam" id="PF00892">
    <property type="entry name" value="EamA"/>
    <property type="match status" value="2"/>
</dbReference>
<organism evidence="8 9">
    <name type="scientific">Oryzomicrobium terrae</name>
    <dbReference type="NCBI Taxonomy" id="1735038"/>
    <lineage>
        <taxon>Bacteria</taxon>
        <taxon>Pseudomonadati</taxon>
        <taxon>Pseudomonadota</taxon>
        <taxon>Betaproteobacteria</taxon>
        <taxon>Rhodocyclales</taxon>
        <taxon>Rhodocyclaceae</taxon>
        <taxon>Oryzomicrobium</taxon>
    </lineage>
</organism>
<protein>
    <recommendedName>
        <fullName evidence="7">EamA domain-containing protein</fullName>
    </recommendedName>
</protein>
<keyword evidence="2" id="KW-1003">Cell membrane</keyword>
<dbReference type="PANTHER" id="PTHR42920:SF5">
    <property type="entry name" value="EAMA DOMAIN-CONTAINING PROTEIN"/>
    <property type="match status" value="1"/>
</dbReference>
<dbReference type="InterPro" id="IPR051258">
    <property type="entry name" value="Diverse_Substrate_Transporter"/>
</dbReference>
<dbReference type="KEGG" id="otr:OTERR_19810"/>
<feature type="transmembrane region" description="Helical" evidence="6">
    <location>
        <begin position="136"/>
        <end position="157"/>
    </location>
</feature>
<dbReference type="RefSeq" id="WP_149425669.1">
    <property type="nucleotide sequence ID" value="NZ_CP022579.1"/>
</dbReference>
<evidence type="ECO:0000313" key="8">
    <source>
        <dbReference type="EMBL" id="QEL65457.1"/>
    </source>
</evidence>
<evidence type="ECO:0000256" key="4">
    <source>
        <dbReference type="ARBA" id="ARBA00022989"/>
    </source>
</evidence>
<dbReference type="InterPro" id="IPR000620">
    <property type="entry name" value="EamA_dom"/>
</dbReference>
<sequence>MPYLIFITFVWALSFNLIGEFIAGRVDSDFAVLTRVVLAGAAFLPFIRWRGVPAPLLWGTVAAGALQFGVTYLCLYRSYGYLTVPEVLLFTIFTPVYVTLLDDLLARRFNPWASVAALVAVGGALIIRYGGLSGHFLTGFFLLQLANLTFAAGQVGYRQVVARYPSPWPAYRTFGFFFLGALAVALPSFLIFGNPAKLPATGLQWGVLAFMGLGASALGFYFWNKGACQVDAGTLGIMNNMHIPAGLALSLLVWRHETDLARLLAGGAVMGAALVLNGWARRRQAARGKGLWVAGA</sequence>
<keyword evidence="3 6" id="KW-0812">Transmembrane</keyword>
<keyword evidence="4 6" id="KW-1133">Transmembrane helix</keyword>
<feature type="transmembrane region" description="Helical" evidence="6">
    <location>
        <begin position="112"/>
        <end position="130"/>
    </location>
</feature>
<proteinExistence type="predicted"/>
<dbReference type="PANTHER" id="PTHR42920">
    <property type="entry name" value="OS03G0707200 PROTEIN-RELATED"/>
    <property type="match status" value="1"/>
</dbReference>
<feature type="transmembrane region" description="Helical" evidence="6">
    <location>
        <begin position="169"/>
        <end position="191"/>
    </location>
</feature>
<keyword evidence="5 6" id="KW-0472">Membrane</keyword>
<feature type="domain" description="EamA" evidence="7">
    <location>
        <begin position="4"/>
        <end position="128"/>
    </location>
</feature>
<dbReference type="Proteomes" id="UP000323671">
    <property type="component" value="Chromosome"/>
</dbReference>
<feature type="transmembrane region" description="Helical" evidence="6">
    <location>
        <begin position="54"/>
        <end position="73"/>
    </location>
</feature>
<feature type="transmembrane region" description="Helical" evidence="6">
    <location>
        <begin position="260"/>
        <end position="280"/>
    </location>
</feature>
<evidence type="ECO:0000256" key="2">
    <source>
        <dbReference type="ARBA" id="ARBA00022475"/>
    </source>
</evidence>
<evidence type="ECO:0000256" key="1">
    <source>
        <dbReference type="ARBA" id="ARBA00004651"/>
    </source>
</evidence>
<feature type="transmembrane region" description="Helical" evidence="6">
    <location>
        <begin position="203"/>
        <end position="223"/>
    </location>
</feature>
<reference evidence="8 9" key="1">
    <citation type="submission" date="2017-07" db="EMBL/GenBank/DDBJ databases">
        <title>Complete genome sequence of Oryzomicrobium terrae TPP412.</title>
        <authorList>
            <person name="Chiu L.-W."/>
            <person name="Lo K.-J."/>
            <person name="Tsai Y.-M."/>
            <person name="Lin S.-S."/>
            <person name="Kuo C.-H."/>
            <person name="Liu C.-T."/>
        </authorList>
    </citation>
    <scope>NUCLEOTIDE SEQUENCE [LARGE SCALE GENOMIC DNA]</scope>
    <source>
        <strain evidence="8 9">TPP412</strain>
    </source>
</reference>
<evidence type="ECO:0000256" key="3">
    <source>
        <dbReference type="ARBA" id="ARBA00022692"/>
    </source>
</evidence>
<dbReference type="EMBL" id="CP022579">
    <property type="protein sequence ID" value="QEL65457.1"/>
    <property type="molecule type" value="Genomic_DNA"/>
</dbReference>
<keyword evidence="9" id="KW-1185">Reference proteome</keyword>
<accession>A0A5C1EB88</accession>
<evidence type="ECO:0000259" key="7">
    <source>
        <dbReference type="Pfam" id="PF00892"/>
    </source>
</evidence>
<evidence type="ECO:0000313" key="9">
    <source>
        <dbReference type="Proteomes" id="UP000323671"/>
    </source>
</evidence>
<name>A0A5C1EB88_9RHOO</name>
<feature type="domain" description="EamA" evidence="7">
    <location>
        <begin position="138"/>
        <end position="277"/>
    </location>
</feature>
<dbReference type="GO" id="GO:0005886">
    <property type="term" value="C:plasma membrane"/>
    <property type="evidence" value="ECO:0007669"/>
    <property type="project" value="UniProtKB-SubCell"/>
</dbReference>
<dbReference type="InterPro" id="IPR037185">
    <property type="entry name" value="EmrE-like"/>
</dbReference>
<dbReference type="SUPFAM" id="SSF103481">
    <property type="entry name" value="Multidrug resistance efflux transporter EmrE"/>
    <property type="match status" value="2"/>
</dbReference>
<evidence type="ECO:0000256" key="6">
    <source>
        <dbReference type="SAM" id="Phobius"/>
    </source>
</evidence>
<comment type="subcellular location">
    <subcellularLocation>
        <location evidence="1">Cell membrane</location>
        <topology evidence="1">Multi-pass membrane protein</topology>
    </subcellularLocation>
</comment>
<evidence type="ECO:0000256" key="5">
    <source>
        <dbReference type="ARBA" id="ARBA00023136"/>
    </source>
</evidence>
<dbReference type="AlphaFoldDB" id="A0A5C1EB88"/>
<feature type="transmembrane region" description="Helical" evidence="6">
    <location>
        <begin position="29"/>
        <end position="47"/>
    </location>
</feature>
<feature type="transmembrane region" description="Helical" evidence="6">
    <location>
        <begin position="79"/>
        <end position="100"/>
    </location>
</feature>
<gene>
    <name evidence="8" type="ORF">OTERR_19810</name>
</gene>